<feature type="domain" description="Beta/gamma crystallin 'Greek key'" evidence="3">
    <location>
        <begin position="73"/>
        <end position="115"/>
    </location>
</feature>
<protein>
    <recommendedName>
        <fullName evidence="3">Beta/gamma crystallin 'Greek key' domain-containing protein</fullName>
    </recommendedName>
</protein>
<dbReference type="PROSITE" id="PS50915">
    <property type="entry name" value="CRYSTALLIN_BETA_GAMMA"/>
    <property type="match status" value="1"/>
</dbReference>
<gene>
    <name evidence="4" type="ORF">KUTeg_015435</name>
</gene>
<evidence type="ECO:0000256" key="1">
    <source>
        <dbReference type="ARBA" id="ARBA00009646"/>
    </source>
</evidence>
<reference evidence="4 5" key="1">
    <citation type="submission" date="2022-12" db="EMBL/GenBank/DDBJ databases">
        <title>Chromosome-level genome of Tegillarca granosa.</title>
        <authorList>
            <person name="Kim J."/>
        </authorList>
    </citation>
    <scope>NUCLEOTIDE SEQUENCE [LARGE SCALE GENOMIC DNA]</scope>
    <source>
        <strain evidence="4">Teg-2019</strain>
        <tissue evidence="4">Adductor muscle</tissue>
    </source>
</reference>
<comment type="caution">
    <text evidence="4">The sequence shown here is derived from an EMBL/GenBank/DDBJ whole genome shotgun (WGS) entry which is preliminary data.</text>
</comment>
<comment type="similarity">
    <text evidence="1">Belongs to the beta/gamma-crystallin family.</text>
</comment>
<dbReference type="Pfam" id="PF00030">
    <property type="entry name" value="Crystall"/>
    <property type="match status" value="1"/>
</dbReference>
<dbReference type="SUPFAM" id="SSF49695">
    <property type="entry name" value="gamma-Crystallin-like"/>
    <property type="match status" value="1"/>
</dbReference>
<sequence>MHGKRVFKGLLTSSLNPFSNCGRQKEPVLKVLKMAELTVWQNTDYQGRKTSAQNTGIPRIDGGALSMKLQATEAWTIYEGPNYQGQQYSVGKVANFPEPSAWGGNTSIQSARPTV</sequence>
<accession>A0ABQ9ESI9</accession>
<proteinExistence type="inferred from homology"/>
<dbReference type="Proteomes" id="UP001217089">
    <property type="component" value="Unassembled WGS sequence"/>
</dbReference>
<dbReference type="Gene3D" id="2.60.20.10">
    <property type="entry name" value="Crystallins"/>
    <property type="match status" value="1"/>
</dbReference>
<dbReference type="InterPro" id="IPR001064">
    <property type="entry name" value="Beta/gamma_crystallin"/>
</dbReference>
<name>A0ABQ9ESI9_TEGGR</name>
<organism evidence="4 5">
    <name type="scientific">Tegillarca granosa</name>
    <name type="common">Malaysian cockle</name>
    <name type="synonym">Anadara granosa</name>
    <dbReference type="NCBI Taxonomy" id="220873"/>
    <lineage>
        <taxon>Eukaryota</taxon>
        <taxon>Metazoa</taxon>
        <taxon>Spiralia</taxon>
        <taxon>Lophotrochozoa</taxon>
        <taxon>Mollusca</taxon>
        <taxon>Bivalvia</taxon>
        <taxon>Autobranchia</taxon>
        <taxon>Pteriomorphia</taxon>
        <taxon>Arcoida</taxon>
        <taxon>Arcoidea</taxon>
        <taxon>Arcidae</taxon>
        <taxon>Tegillarca</taxon>
    </lineage>
</organism>
<evidence type="ECO:0000256" key="2">
    <source>
        <dbReference type="ARBA" id="ARBA00022737"/>
    </source>
</evidence>
<keyword evidence="5" id="KW-1185">Reference proteome</keyword>
<keyword evidence="2" id="KW-0677">Repeat</keyword>
<dbReference type="EMBL" id="JARBDR010000793">
    <property type="protein sequence ID" value="KAJ8307351.1"/>
    <property type="molecule type" value="Genomic_DNA"/>
</dbReference>
<dbReference type="SMART" id="SM00247">
    <property type="entry name" value="XTALbg"/>
    <property type="match status" value="1"/>
</dbReference>
<evidence type="ECO:0000313" key="4">
    <source>
        <dbReference type="EMBL" id="KAJ8307351.1"/>
    </source>
</evidence>
<evidence type="ECO:0000259" key="3">
    <source>
        <dbReference type="PROSITE" id="PS50915"/>
    </source>
</evidence>
<dbReference type="InterPro" id="IPR011024">
    <property type="entry name" value="G_crystallin-like"/>
</dbReference>
<evidence type="ECO:0000313" key="5">
    <source>
        <dbReference type="Proteomes" id="UP001217089"/>
    </source>
</evidence>